<evidence type="ECO:0000313" key="2">
    <source>
        <dbReference type="Proteomes" id="UP000724874"/>
    </source>
</evidence>
<dbReference type="Pfam" id="PF13489">
    <property type="entry name" value="Methyltransf_23"/>
    <property type="match status" value="1"/>
</dbReference>
<keyword evidence="1" id="KW-0808">Transferase</keyword>
<proteinExistence type="predicted"/>
<dbReference type="Gene3D" id="3.40.50.150">
    <property type="entry name" value="Vaccinia Virus protein VP39"/>
    <property type="match status" value="1"/>
</dbReference>
<evidence type="ECO:0000313" key="1">
    <source>
        <dbReference type="EMBL" id="KAF8889421.1"/>
    </source>
</evidence>
<dbReference type="GO" id="GO:0032259">
    <property type="term" value="P:methylation"/>
    <property type="evidence" value="ECO:0007669"/>
    <property type="project" value="UniProtKB-KW"/>
</dbReference>
<name>A0A9P5TJR0_GYMJU</name>
<dbReference type="InterPro" id="IPR052356">
    <property type="entry name" value="Thiol_S-MT"/>
</dbReference>
<gene>
    <name evidence="1" type="ORF">CPB84DRAFT_1849370</name>
</gene>
<dbReference type="Proteomes" id="UP000724874">
    <property type="component" value="Unassembled WGS sequence"/>
</dbReference>
<dbReference type="InterPro" id="IPR029063">
    <property type="entry name" value="SAM-dependent_MTases_sf"/>
</dbReference>
<dbReference type="SUPFAM" id="SSF53335">
    <property type="entry name" value="S-adenosyl-L-methionine-dependent methyltransferases"/>
    <property type="match status" value="1"/>
</dbReference>
<dbReference type="GO" id="GO:0008168">
    <property type="term" value="F:methyltransferase activity"/>
    <property type="evidence" value="ECO:0007669"/>
    <property type="project" value="UniProtKB-KW"/>
</dbReference>
<reference evidence="1" key="1">
    <citation type="submission" date="2020-11" db="EMBL/GenBank/DDBJ databases">
        <authorList>
            <consortium name="DOE Joint Genome Institute"/>
            <person name="Ahrendt S."/>
            <person name="Riley R."/>
            <person name="Andreopoulos W."/>
            <person name="LaButti K."/>
            <person name="Pangilinan J."/>
            <person name="Ruiz-duenas F.J."/>
            <person name="Barrasa J.M."/>
            <person name="Sanchez-Garcia M."/>
            <person name="Camarero S."/>
            <person name="Miyauchi S."/>
            <person name="Serrano A."/>
            <person name="Linde D."/>
            <person name="Babiker R."/>
            <person name="Drula E."/>
            <person name="Ayuso-Fernandez I."/>
            <person name="Pacheco R."/>
            <person name="Padilla G."/>
            <person name="Ferreira P."/>
            <person name="Barriuso J."/>
            <person name="Kellner H."/>
            <person name="Castanera R."/>
            <person name="Alfaro M."/>
            <person name="Ramirez L."/>
            <person name="Pisabarro A.G."/>
            <person name="Kuo A."/>
            <person name="Tritt A."/>
            <person name="Lipzen A."/>
            <person name="He G."/>
            <person name="Yan M."/>
            <person name="Ng V."/>
            <person name="Cullen D."/>
            <person name="Martin F."/>
            <person name="Rosso M.-N."/>
            <person name="Henrissat B."/>
            <person name="Hibbett D."/>
            <person name="Martinez A.T."/>
            <person name="Grigoriev I.V."/>
        </authorList>
    </citation>
    <scope>NUCLEOTIDE SEQUENCE</scope>
    <source>
        <strain evidence="1">AH 44721</strain>
    </source>
</reference>
<accession>A0A9P5TJR0</accession>
<keyword evidence="2" id="KW-1185">Reference proteome</keyword>
<comment type="caution">
    <text evidence="1">The sequence shown here is derived from an EMBL/GenBank/DDBJ whole genome shotgun (WGS) entry which is preliminary data.</text>
</comment>
<dbReference type="PANTHER" id="PTHR45036:SF1">
    <property type="entry name" value="METHYLTRANSFERASE LIKE 7A"/>
    <property type="match status" value="1"/>
</dbReference>
<dbReference type="CDD" id="cd02440">
    <property type="entry name" value="AdoMet_MTases"/>
    <property type="match status" value="1"/>
</dbReference>
<dbReference type="AlphaFoldDB" id="A0A9P5TJR0"/>
<protein>
    <submittedName>
        <fullName evidence="1">S-adenosyl-L-methionine-dependent methyltransferase</fullName>
    </submittedName>
</protein>
<dbReference type="OrthoDB" id="540004at2759"/>
<keyword evidence="1" id="KW-0489">Methyltransferase</keyword>
<organism evidence="1 2">
    <name type="scientific">Gymnopilus junonius</name>
    <name type="common">Spectacular rustgill mushroom</name>
    <name type="synonym">Gymnopilus spectabilis subsp. junonius</name>
    <dbReference type="NCBI Taxonomy" id="109634"/>
    <lineage>
        <taxon>Eukaryota</taxon>
        <taxon>Fungi</taxon>
        <taxon>Dikarya</taxon>
        <taxon>Basidiomycota</taxon>
        <taxon>Agaricomycotina</taxon>
        <taxon>Agaricomycetes</taxon>
        <taxon>Agaricomycetidae</taxon>
        <taxon>Agaricales</taxon>
        <taxon>Agaricineae</taxon>
        <taxon>Hymenogastraceae</taxon>
        <taxon>Gymnopilus</taxon>
    </lineage>
</organism>
<dbReference type="PANTHER" id="PTHR45036">
    <property type="entry name" value="METHYLTRANSFERASE LIKE 7B"/>
    <property type="match status" value="1"/>
</dbReference>
<dbReference type="EMBL" id="JADNYJ010000080">
    <property type="protein sequence ID" value="KAF8889421.1"/>
    <property type="molecule type" value="Genomic_DNA"/>
</dbReference>
<sequence>MKPKAIFEYVDQIRAILVMGVPPTVNAVFSSPRLLLNPTAFSRVFMSYVWAVMADGMDMWAKELKEEIITLNATGIVLDIGAGHGHTVLYLNRSMVDKYIAVEPNTNMHPNIRSNADKRGFHESDGSLIILSQGAEDTQSILASLRDATGIPNTQVDTLVCVRTLCTVPSPQQTLMALVRDILKPEGHFVMYEHVLSKFGDVAWWQWAFAPTWSFVFDGCKLDRPTDVWVEKLKINVDGEERPAWKEGKVWKHEADPPFEDNLFPHLAGVFVKA</sequence>